<evidence type="ECO:0000256" key="3">
    <source>
        <dbReference type="ARBA" id="ARBA00023125"/>
    </source>
</evidence>
<evidence type="ECO:0000313" key="8">
    <source>
        <dbReference type="Proteomes" id="UP000320011"/>
    </source>
</evidence>
<dbReference type="OrthoDB" id="2570341at2"/>
<keyword evidence="1" id="KW-0678">Repressor</keyword>
<dbReference type="InterPro" id="IPR009057">
    <property type="entry name" value="Homeodomain-like_sf"/>
</dbReference>
<dbReference type="PRINTS" id="PR00400">
    <property type="entry name" value="TETREPRESSOR"/>
</dbReference>
<dbReference type="PANTHER" id="PTHR30055:SF151">
    <property type="entry name" value="TRANSCRIPTIONAL REGULATORY PROTEIN"/>
    <property type="match status" value="1"/>
</dbReference>
<dbReference type="GO" id="GO:0046677">
    <property type="term" value="P:response to antibiotic"/>
    <property type="evidence" value="ECO:0007669"/>
    <property type="project" value="InterPro"/>
</dbReference>
<dbReference type="InterPro" id="IPR036271">
    <property type="entry name" value="Tet_transcr_reg_TetR-rel_C_sf"/>
</dbReference>
<dbReference type="AlphaFoldDB" id="A0A558BTY5"/>
<keyword evidence="3" id="KW-0238">DNA-binding</keyword>
<dbReference type="SUPFAM" id="SSF48498">
    <property type="entry name" value="Tetracyclin repressor-like, C-terminal domain"/>
    <property type="match status" value="1"/>
</dbReference>
<dbReference type="SUPFAM" id="SSF46689">
    <property type="entry name" value="Homeodomain-like"/>
    <property type="match status" value="1"/>
</dbReference>
<name>A0A558BTY5_9PSEU</name>
<dbReference type="InterPro" id="IPR004111">
    <property type="entry name" value="Repressor_TetR_C"/>
</dbReference>
<evidence type="ECO:0000256" key="2">
    <source>
        <dbReference type="ARBA" id="ARBA00023015"/>
    </source>
</evidence>
<accession>A0A558BTY5</accession>
<dbReference type="InterPro" id="IPR001647">
    <property type="entry name" value="HTH_TetR"/>
</dbReference>
<sequence length="229" mass="25638">MERLVWHHPEPPGRKHALTRAEIVRAGITLADAEGVSGLTMRAVADALGVSTPMSLYRYVLNKDGLVDLMLDEVSAEVEVPDEPSDDWRRDLRDVACSLWLMIGRHRWYAELVDSRPPFGPKTMRRASFMLEVLERAELRPAMTYTSLLDNYVTGTAMSVSREIAMLERFGIGTTQDLQAYAGEMANDSLGSWLRDMPTSTADERFELGLDCLLDGIAARRRPGRRSPG</sequence>
<feature type="domain" description="HTH tetR-type" evidence="5">
    <location>
        <begin position="23"/>
        <end position="68"/>
    </location>
</feature>
<dbReference type="GO" id="GO:0045892">
    <property type="term" value="P:negative regulation of DNA-templated transcription"/>
    <property type="evidence" value="ECO:0007669"/>
    <property type="project" value="InterPro"/>
</dbReference>
<gene>
    <name evidence="7" type="ORF">FNH05_23490</name>
</gene>
<keyword evidence="2" id="KW-0805">Transcription regulation</keyword>
<dbReference type="InterPro" id="IPR003012">
    <property type="entry name" value="Tet_transcr_reg_TetR"/>
</dbReference>
<evidence type="ECO:0000256" key="1">
    <source>
        <dbReference type="ARBA" id="ARBA00022491"/>
    </source>
</evidence>
<dbReference type="EMBL" id="VJWX01000268">
    <property type="protein sequence ID" value="TVT39955.1"/>
    <property type="molecule type" value="Genomic_DNA"/>
</dbReference>
<dbReference type="GO" id="GO:0003700">
    <property type="term" value="F:DNA-binding transcription factor activity"/>
    <property type="evidence" value="ECO:0007669"/>
    <property type="project" value="TreeGrafter"/>
</dbReference>
<feature type="domain" description="Tetracycline repressor TetR C-terminal" evidence="6">
    <location>
        <begin position="81"/>
        <end position="220"/>
    </location>
</feature>
<dbReference type="Pfam" id="PF00440">
    <property type="entry name" value="TetR_N"/>
    <property type="match status" value="1"/>
</dbReference>
<evidence type="ECO:0000313" key="7">
    <source>
        <dbReference type="EMBL" id="TVT39955.1"/>
    </source>
</evidence>
<dbReference type="Gene3D" id="1.10.357.10">
    <property type="entry name" value="Tetracycline Repressor, domain 2"/>
    <property type="match status" value="1"/>
</dbReference>
<keyword evidence="4" id="KW-0804">Transcription</keyword>
<protein>
    <submittedName>
        <fullName evidence="7">TetR/AcrR family transcriptional regulator</fullName>
    </submittedName>
</protein>
<keyword evidence="8" id="KW-1185">Reference proteome</keyword>
<dbReference type="Proteomes" id="UP000320011">
    <property type="component" value="Unassembled WGS sequence"/>
</dbReference>
<evidence type="ECO:0000259" key="6">
    <source>
        <dbReference type="Pfam" id="PF02909"/>
    </source>
</evidence>
<reference evidence="7 8" key="2">
    <citation type="submission" date="2019-08" db="EMBL/GenBank/DDBJ databases">
        <title>Amycolatopsis acidicola sp. nov., isolated from peat swamp forest soil.</title>
        <authorList>
            <person name="Srisuk N."/>
        </authorList>
    </citation>
    <scope>NUCLEOTIDE SEQUENCE [LARGE SCALE GENOMIC DNA]</scope>
    <source>
        <strain evidence="7 8">TBRC 6029</strain>
    </source>
</reference>
<dbReference type="GO" id="GO:0000976">
    <property type="term" value="F:transcription cis-regulatory region binding"/>
    <property type="evidence" value="ECO:0007669"/>
    <property type="project" value="TreeGrafter"/>
</dbReference>
<organism evidence="7 8">
    <name type="scientific">Amycolatopsis rhizosphaerae</name>
    <dbReference type="NCBI Taxonomy" id="2053003"/>
    <lineage>
        <taxon>Bacteria</taxon>
        <taxon>Bacillati</taxon>
        <taxon>Actinomycetota</taxon>
        <taxon>Actinomycetes</taxon>
        <taxon>Pseudonocardiales</taxon>
        <taxon>Pseudonocardiaceae</taxon>
        <taxon>Amycolatopsis</taxon>
    </lineage>
</organism>
<dbReference type="PANTHER" id="PTHR30055">
    <property type="entry name" value="HTH-TYPE TRANSCRIPTIONAL REGULATOR RUTR"/>
    <property type="match status" value="1"/>
</dbReference>
<dbReference type="InterPro" id="IPR050109">
    <property type="entry name" value="HTH-type_TetR-like_transc_reg"/>
</dbReference>
<evidence type="ECO:0000259" key="5">
    <source>
        <dbReference type="Pfam" id="PF00440"/>
    </source>
</evidence>
<reference evidence="7 8" key="1">
    <citation type="submission" date="2019-07" db="EMBL/GenBank/DDBJ databases">
        <authorList>
            <person name="Duangmal K."/>
            <person name="Teo W.F.A."/>
        </authorList>
    </citation>
    <scope>NUCLEOTIDE SEQUENCE [LARGE SCALE GENOMIC DNA]</scope>
    <source>
        <strain evidence="7 8">TBRC 6029</strain>
    </source>
</reference>
<comment type="caution">
    <text evidence="7">The sequence shown here is derived from an EMBL/GenBank/DDBJ whole genome shotgun (WGS) entry which is preliminary data.</text>
</comment>
<proteinExistence type="predicted"/>
<dbReference type="Pfam" id="PF02909">
    <property type="entry name" value="TetR_C_1"/>
    <property type="match status" value="1"/>
</dbReference>
<evidence type="ECO:0000256" key="4">
    <source>
        <dbReference type="ARBA" id="ARBA00023163"/>
    </source>
</evidence>